<keyword evidence="2" id="KW-1185">Reference proteome</keyword>
<name>A0A183NRQ6_9TREM</name>
<gene>
    <name evidence="1" type="ORF">SMTD_LOCUS4792</name>
</gene>
<dbReference type="PANTHER" id="PTHR16260:SF3">
    <property type="entry name" value="CHROMOSOME 14 OPEN READING FRAME 119-LIKE-RELATED"/>
    <property type="match status" value="1"/>
</dbReference>
<dbReference type="Proteomes" id="UP000269396">
    <property type="component" value="Unassembled WGS sequence"/>
</dbReference>
<proteinExistence type="predicted"/>
<sequence length="185" mass="21678">MYLGAELDFTEHLAPKRLSLHGLLPYLMNTLQFVKISWNPIISMNIQIPQIQAVRLVLHWFSEWNNSERELFLSTLNCLETVDHHLSTDDSLSIISEMNTNEHDNSSIHQNNTIGHQMNDTFLAHLMNRNLQINSEFVERSDSSDIFQCQIRLFHFWYPQWSLEQRVQLVSNLKDIQLKSLNGIS</sequence>
<reference evidence="1 2" key="1">
    <citation type="submission" date="2018-11" db="EMBL/GenBank/DDBJ databases">
        <authorList>
            <consortium name="Pathogen Informatics"/>
        </authorList>
    </citation>
    <scope>NUCLEOTIDE SEQUENCE [LARGE SCALE GENOMIC DNA]</scope>
    <source>
        <strain>Denwood</strain>
        <strain evidence="2">Zambia</strain>
    </source>
</reference>
<dbReference type="InterPro" id="IPR028019">
    <property type="entry name" value="DUF4508"/>
</dbReference>
<evidence type="ECO:0000313" key="1">
    <source>
        <dbReference type="EMBL" id="VDP25187.1"/>
    </source>
</evidence>
<accession>A0A183NRQ6</accession>
<protein>
    <submittedName>
        <fullName evidence="1">Uncharacterized protein</fullName>
    </submittedName>
</protein>
<organism evidence="1 2">
    <name type="scientific">Schistosoma mattheei</name>
    <dbReference type="NCBI Taxonomy" id="31246"/>
    <lineage>
        <taxon>Eukaryota</taxon>
        <taxon>Metazoa</taxon>
        <taxon>Spiralia</taxon>
        <taxon>Lophotrochozoa</taxon>
        <taxon>Platyhelminthes</taxon>
        <taxon>Trematoda</taxon>
        <taxon>Digenea</taxon>
        <taxon>Strigeidida</taxon>
        <taxon>Schistosomatoidea</taxon>
        <taxon>Schistosomatidae</taxon>
        <taxon>Schistosoma</taxon>
    </lineage>
</organism>
<dbReference type="PANTHER" id="PTHR16260">
    <property type="entry name" value="SIMILAR TO 1700123O20RIK PROTEIN"/>
    <property type="match status" value="1"/>
</dbReference>
<evidence type="ECO:0000313" key="2">
    <source>
        <dbReference type="Proteomes" id="UP000269396"/>
    </source>
</evidence>
<dbReference type="EMBL" id="UZAL01026724">
    <property type="protein sequence ID" value="VDP25187.1"/>
    <property type="molecule type" value="Genomic_DNA"/>
</dbReference>
<dbReference type="AlphaFoldDB" id="A0A183NRQ6"/>
<dbReference type="Pfam" id="PF14969">
    <property type="entry name" value="DUF4508"/>
    <property type="match status" value="1"/>
</dbReference>